<proteinExistence type="predicted"/>
<dbReference type="Proteomes" id="UP000663722">
    <property type="component" value="Chromosome"/>
</dbReference>
<dbReference type="KEGG" id="dmm:dnm_098250"/>
<keyword evidence="2" id="KW-1185">Reference proteome</keyword>
<name>A0A975BXS9_9BACT</name>
<dbReference type="EMBL" id="CP061800">
    <property type="protein sequence ID" value="QTA93721.1"/>
    <property type="molecule type" value="Genomic_DNA"/>
</dbReference>
<evidence type="ECO:0000313" key="2">
    <source>
        <dbReference type="Proteomes" id="UP000663722"/>
    </source>
</evidence>
<gene>
    <name evidence="1" type="ORF">dnm_098250</name>
</gene>
<dbReference type="AlphaFoldDB" id="A0A975BXS9"/>
<sequence>MAVNRGSSTGCNKIALSDYFSDRLPVSSLQKDEPQRHEATK</sequence>
<accession>A0A975BXS9</accession>
<reference evidence="1" key="1">
    <citation type="journal article" date="2021" name="Microb. Physiol.">
        <title>Proteogenomic Insights into the Physiology of Marine, Sulfate-Reducing, Filamentous Desulfonema limicola and Desulfonema magnum.</title>
        <authorList>
            <person name="Schnaars V."/>
            <person name="Wohlbrand L."/>
            <person name="Scheve S."/>
            <person name="Hinrichs C."/>
            <person name="Reinhardt R."/>
            <person name="Rabus R."/>
        </authorList>
    </citation>
    <scope>NUCLEOTIDE SEQUENCE</scope>
    <source>
        <strain evidence="1">4be13</strain>
    </source>
</reference>
<organism evidence="1 2">
    <name type="scientific">Desulfonema magnum</name>
    <dbReference type="NCBI Taxonomy" id="45655"/>
    <lineage>
        <taxon>Bacteria</taxon>
        <taxon>Pseudomonadati</taxon>
        <taxon>Thermodesulfobacteriota</taxon>
        <taxon>Desulfobacteria</taxon>
        <taxon>Desulfobacterales</taxon>
        <taxon>Desulfococcaceae</taxon>
        <taxon>Desulfonema</taxon>
    </lineage>
</organism>
<protein>
    <submittedName>
        <fullName evidence="1">Uncharacterized protein</fullName>
    </submittedName>
</protein>
<evidence type="ECO:0000313" key="1">
    <source>
        <dbReference type="EMBL" id="QTA93721.1"/>
    </source>
</evidence>